<accession>A5DGX8</accession>
<dbReference type="VEuPathDB" id="FungiDB:PGUG_02529"/>
<evidence type="ECO:0000256" key="1">
    <source>
        <dbReference type="ARBA" id="ARBA00004173"/>
    </source>
</evidence>
<keyword evidence="2" id="KW-0677">Repeat</keyword>
<dbReference type="Gene3D" id="1.25.40.10">
    <property type="entry name" value="Tetratricopeptide repeat domain"/>
    <property type="match status" value="1"/>
</dbReference>
<dbReference type="eggNOG" id="ENOG502S1M2">
    <property type="taxonomic scope" value="Eukaryota"/>
</dbReference>
<comment type="subcellular location">
    <subcellularLocation>
        <location evidence="1">Mitochondrion</location>
    </subcellularLocation>
</comment>
<reference evidence="4 5" key="1">
    <citation type="journal article" date="2009" name="Nature">
        <title>Evolution of pathogenicity and sexual reproduction in eight Candida genomes.</title>
        <authorList>
            <person name="Butler G."/>
            <person name="Rasmussen M.D."/>
            <person name="Lin M.F."/>
            <person name="Santos M.A."/>
            <person name="Sakthikumar S."/>
            <person name="Munro C.A."/>
            <person name="Rheinbay E."/>
            <person name="Grabherr M."/>
            <person name="Forche A."/>
            <person name="Reedy J.L."/>
            <person name="Agrafioti I."/>
            <person name="Arnaud M.B."/>
            <person name="Bates S."/>
            <person name="Brown A.J."/>
            <person name="Brunke S."/>
            <person name="Costanzo M.C."/>
            <person name="Fitzpatrick D.A."/>
            <person name="de Groot P.W."/>
            <person name="Harris D."/>
            <person name="Hoyer L.L."/>
            <person name="Hube B."/>
            <person name="Klis F.M."/>
            <person name="Kodira C."/>
            <person name="Lennard N."/>
            <person name="Logue M.E."/>
            <person name="Martin R."/>
            <person name="Neiman A.M."/>
            <person name="Nikolaou E."/>
            <person name="Quail M.A."/>
            <person name="Quinn J."/>
            <person name="Santos M.C."/>
            <person name="Schmitzberger F.F."/>
            <person name="Sherlock G."/>
            <person name="Shah P."/>
            <person name="Silverstein K.A."/>
            <person name="Skrzypek M.S."/>
            <person name="Soll D."/>
            <person name="Staggs R."/>
            <person name="Stansfield I."/>
            <person name="Stumpf M.P."/>
            <person name="Sudbery P.E."/>
            <person name="Srikantha T."/>
            <person name="Zeng Q."/>
            <person name="Berman J."/>
            <person name="Berriman M."/>
            <person name="Heitman J."/>
            <person name="Gow N.A."/>
            <person name="Lorenz M.C."/>
            <person name="Birren B.W."/>
            <person name="Kellis M."/>
            <person name="Cuomo C.A."/>
        </authorList>
    </citation>
    <scope>NUCLEOTIDE SEQUENCE [LARGE SCALE GENOMIC DNA]</scope>
    <source>
        <strain evidence="5">ATCC 6260 / CBS 566 / DSM 6381 / JCM 1539 / NBRC 10279 / NRRL Y-324</strain>
    </source>
</reference>
<dbReference type="AlphaFoldDB" id="A5DGX8"/>
<dbReference type="GeneID" id="5127082"/>
<dbReference type="GO" id="GO:0005739">
    <property type="term" value="C:mitochondrion"/>
    <property type="evidence" value="ECO:0007669"/>
    <property type="project" value="UniProtKB-SubCell"/>
</dbReference>
<evidence type="ECO:0000313" key="5">
    <source>
        <dbReference type="Proteomes" id="UP000001997"/>
    </source>
</evidence>
<dbReference type="KEGG" id="pgu:PGUG_02529"/>
<evidence type="ECO:0000313" key="4">
    <source>
        <dbReference type="EMBL" id="EDK38431.2"/>
    </source>
</evidence>
<sequence>MIRNIPRIPWRISPSILIRPVYSGTLLGPSIVFNRHKIWTNPLSRFNTKSQNSPEIIQEETNQERVEVVQLLEELRHYSKTREVPGKLRQGILSSKLSQLLTLASSFTTEGVSKTADQAFMQLFYLNNRNVSNMLTSEDLSKFYVRMSKVEGTQFESMAKIAEYYVSEQSETIPEEILLQIISMALNLAGGNLQSTLTYLMTKKKKVFNSRFTESLLNLELEKGRLTISTFEAIIKASENSGTFTLLNDSFYLSYMNYIDSLFDKNPPKPYEYQNIERDIDRTQIFLHEQLLESLHVAQISPATTIKLLQHAWNLQSINPRKDFDKVLVSVKELLSEEGNVTDKIKDAVFKEGLEEESLAQGLLDLLWYGRGTYGSSGTDLCKFIINDDIKFSIQLRSIAKLQLLFDNNELNETIIQDIDQILRDQSLQPEDLIKLYEKIVFLYTTCESSTDSFAQKINQYFREEHAIEPSVLIYKFRLDKEIRPGNHEMAMKIFDESIKNFTQWETESDARALSTLNQLIVLLCTNLSGVDEIFPLFRRIKQQMVSHSINVYAVKALAEKMLDAEYVGDLIEMLKQELPSIKRDDLIKLPTSGPAFVKYRELFDLLHNFVITYNSEETHETNWVLYGELHKYFSVPYDSYLPAMKFFCEHDRSNASLIIFRQLKKLSELHGSMRHLPPSRDMYLYLFKDFGNKLYEEGVHEIHEYLKIDQDIPKQDIELQNCILNAYSNLQDVPKARDLFISMSSVPKQVGGINEETVQIMLKTFTYSDMMYVQKFWNDLSLYGVLPNYAIFKQYIIAHVYHGLVDEAFEVLKEMEDYDIEFSSDLLLAMHNYCLEVPAQEKVKSWAQKNFPDKLESLAEKGLLKPATNYVPNENLIAESNTN</sequence>
<protein>
    <recommendedName>
        <fullName evidence="3">Mitochondrial 15S rRNA processing factor CCM1</fullName>
    </recommendedName>
</protein>
<dbReference type="HOGENOM" id="CLU_013751_0_0_1"/>
<dbReference type="Pfam" id="PF01535">
    <property type="entry name" value="PPR"/>
    <property type="match status" value="1"/>
</dbReference>
<dbReference type="EMBL" id="CH408157">
    <property type="protein sequence ID" value="EDK38431.2"/>
    <property type="molecule type" value="Genomic_DNA"/>
</dbReference>
<proteinExistence type="predicted"/>
<dbReference type="OMA" id="THETNWV"/>
<evidence type="ECO:0000256" key="2">
    <source>
        <dbReference type="ARBA" id="ARBA00022737"/>
    </source>
</evidence>
<keyword evidence="5" id="KW-1185">Reference proteome</keyword>
<gene>
    <name evidence="4" type="ORF">PGUG_02529</name>
</gene>
<name>A5DGX8_PICGU</name>
<dbReference type="InterPro" id="IPR011990">
    <property type="entry name" value="TPR-like_helical_dom_sf"/>
</dbReference>
<dbReference type="OrthoDB" id="185373at2759"/>
<dbReference type="RefSeq" id="XP_001484800.2">
    <property type="nucleotide sequence ID" value="XM_001484750.1"/>
</dbReference>
<evidence type="ECO:0000256" key="3">
    <source>
        <dbReference type="ARBA" id="ARBA00044527"/>
    </source>
</evidence>
<dbReference type="PANTHER" id="PTHR47932">
    <property type="entry name" value="ATPASE EXPRESSION PROTEIN 3"/>
    <property type="match status" value="1"/>
</dbReference>
<organism evidence="4 5">
    <name type="scientific">Meyerozyma guilliermondii (strain ATCC 6260 / CBS 566 / DSM 6381 / JCM 1539 / NBRC 10279 / NRRL Y-324)</name>
    <name type="common">Yeast</name>
    <name type="synonym">Candida guilliermondii</name>
    <dbReference type="NCBI Taxonomy" id="294746"/>
    <lineage>
        <taxon>Eukaryota</taxon>
        <taxon>Fungi</taxon>
        <taxon>Dikarya</taxon>
        <taxon>Ascomycota</taxon>
        <taxon>Saccharomycotina</taxon>
        <taxon>Pichiomycetes</taxon>
        <taxon>Debaryomycetaceae</taxon>
        <taxon>Meyerozyma</taxon>
    </lineage>
</organism>
<dbReference type="PANTHER" id="PTHR47932:SF44">
    <property type="entry name" value="MIOREX COMPLEX COMPONENT 1"/>
    <property type="match status" value="1"/>
</dbReference>
<dbReference type="InParanoid" id="A5DGX8"/>
<dbReference type="InterPro" id="IPR002885">
    <property type="entry name" value="PPR_rpt"/>
</dbReference>
<dbReference type="Proteomes" id="UP000001997">
    <property type="component" value="Unassembled WGS sequence"/>
</dbReference>